<keyword evidence="3" id="KW-0804">Transcription</keyword>
<dbReference type="InterPro" id="IPR052610">
    <property type="entry name" value="bHLH_transcription_regulator"/>
</dbReference>
<comment type="subcellular location">
    <subcellularLocation>
        <location evidence="1">Nucleus</location>
    </subcellularLocation>
</comment>
<accession>A0AAE1J4X6</accession>
<dbReference type="Pfam" id="PF00010">
    <property type="entry name" value="HLH"/>
    <property type="match status" value="1"/>
</dbReference>
<feature type="domain" description="BHLH" evidence="6">
    <location>
        <begin position="182"/>
        <end position="231"/>
    </location>
</feature>
<proteinExistence type="predicted"/>
<keyword evidence="8" id="KW-1185">Reference proteome</keyword>
<evidence type="ECO:0000313" key="7">
    <source>
        <dbReference type="EMBL" id="KAK4262457.1"/>
    </source>
</evidence>
<dbReference type="Proteomes" id="UP001293593">
    <property type="component" value="Unassembled WGS sequence"/>
</dbReference>
<evidence type="ECO:0000256" key="3">
    <source>
        <dbReference type="ARBA" id="ARBA00023163"/>
    </source>
</evidence>
<dbReference type="PANTHER" id="PTHR45959">
    <property type="entry name" value="BHLH TRANSCRIPTION FACTOR"/>
    <property type="match status" value="1"/>
</dbReference>
<dbReference type="PROSITE" id="PS50888">
    <property type="entry name" value="BHLH"/>
    <property type="match status" value="1"/>
</dbReference>
<dbReference type="Gene3D" id="4.10.280.10">
    <property type="entry name" value="Helix-loop-helix DNA-binding domain"/>
    <property type="match status" value="1"/>
</dbReference>
<keyword evidence="4" id="KW-0539">Nucleus</keyword>
<evidence type="ECO:0000259" key="6">
    <source>
        <dbReference type="PROSITE" id="PS50888"/>
    </source>
</evidence>
<dbReference type="InterPro" id="IPR011598">
    <property type="entry name" value="bHLH_dom"/>
</dbReference>
<dbReference type="AlphaFoldDB" id="A0AAE1J4X6"/>
<dbReference type="SUPFAM" id="SSF47459">
    <property type="entry name" value="HLH, helix-loop-helix DNA-binding domain"/>
    <property type="match status" value="1"/>
</dbReference>
<evidence type="ECO:0000256" key="1">
    <source>
        <dbReference type="ARBA" id="ARBA00004123"/>
    </source>
</evidence>
<sequence length="362" mass="40091">MEISSKYFAELDPSMFEQYPVDYMAYEVNNFQDLSGCGDSYSSFTSKRSRDEWFPVESPESVVQQRATKQLKTINNTTSWTSCTTTMADPIVPSNLSASNSSSQIISFENSNNSSPDVASHQFPSLDSSAVVKPKTETVFSSDDLDFSTPFSIISQPTYDHKPDSFLLPRVKETATISRNPILAQDHVMAERKRREKLSQRFIALSAILPGLKKMDKASVLGDAINYVKQLEGRVKTLEEQLAKKAVETAVFVNRSVLYADDNGSSSDENSNSVSDQSLPEIEARVSAKDVLIRIHCDKQNGCCATILSRLQHLNLTVQSSSFLPFGDTSLDITIVAQINKEESVTAKDIVRSLRQGLGQLI</sequence>
<name>A0AAE1J4X6_9FABA</name>
<evidence type="ECO:0000256" key="5">
    <source>
        <dbReference type="SAM" id="Coils"/>
    </source>
</evidence>
<organism evidence="7 8">
    <name type="scientific">Acacia crassicarpa</name>
    <name type="common">northern wattle</name>
    <dbReference type="NCBI Taxonomy" id="499986"/>
    <lineage>
        <taxon>Eukaryota</taxon>
        <taxon>Viridiplantae</taxon>
        <taxon>Streptophyta</taxon>
        <taxon>Embryophyta</taxon>
        <taxon>Tracheophyta</taxon>
        <taxon>Spermatophyta</taxon>
        <taxon>Magnoliopsida</taxon>
        <taxon>eudicotyledons</taxon>
        <taxon>Gunneridae</taxon>
        <taxon>Pentapetalae</taxon>
        <taxon>rosids</taxon>
        <taxon>fabids</taxon>
        <taxon>Fabales</taxon>
        <taxon>Fabaceae</taxon>
        <taxon>Caesalpinioideae</taxon>
        <taxon>mimosoid clade</taxon>
        <taxon>Acacieae</taxon>
        <taxon>Acacia</taxon>
    </lineage>
</organism>
<evidence type="ECO:0000256" key="4">
    <source>
        <dbReference type="ARBA" id="ARBA00023242"/>
    </source>
</evidence>
<evidence type="ECO:0000313" key="8">
    <source>
        <dbReference type="Proteomes" id="UP001293593"/>
    </source>
</evidence>
<reference evidence="7" key="1">
    <citation type="submission" date="2023-10" db="EMBL/GenBank/DDBJ databases">
        <title>Chromosome-level genome of the transformable northern wattle, Acacia crassicarpa.</title>
        <authorList>
            <person name="Massaro I."/>
            <person name="Sinha N.R."/>
            <person name="Poethig S."/>
            <person name="Leichty A.R."/>
        </authorList>
    </citation>
    <scope>NUCLEOTIDE SEQUENCE</scope>
    <source>
        <strain evidence="7">Acra3RX</strain>
        <tissue evidence="7">Leaf</tissue>
    </source>
</reference>
<keyword evidence="5" id="KW-0175">Coiled coil</keyword>
<dbReference type="SMART" id="SM00353">
    <property type="entry name" value="HLH"/>
    <property type="match status" value="1"/>
</dbReference>
<gene>
    <name evidence="7" type="ORF">QN277_028014</name>
</gene>
<dbReference type="EMBL" id="JAWXYG010000009">
    <property type="protein sequence ID" value="KAK4262457.1"/>
    <property type="molecule type" value="Genomic_DNA"/>
</dbReference>
<dbReference type="GO" id="GO:0005634">
    <property type="term" value="C:nucleus"/>
    <property type="evidence" value="ECO:0007669"/>
    <property type="project" value="UniProtKB-SubCell"/>
</dbReference>
<feature type="coiled-coil region" evidence="5">
    <location>
        <begin position="221"/>
        <end position="248"/>
    </location>
</feature>
<dbReference type="PANTHER" id="PTHR45959:SF73">
    <property type="entry name" value="TRANSCRIPTION FACTOR BHLH25"/>
    <property type="match status" value="1"/>
</dbReference>
<dbReference type="CDD" id="cd11452">
    <property type="entry name" value="bHLH_AtNAI1_like"/>
    <property type="match status" value="1"/>
</dbReference>
<dbReference type="GO" id="GO:0046983">
    <property type="term" value="F:protein dimerization activity"/>
    <property type="evidence" value="ECO:0007669"/>
    <property type="project" value="InterPro"/>
</dbReference>
<keyword evidence="2" id="KW-0805">Transcription regulation</keyword>
<evidence type="ECO:0000256" key="2">
    <source>
        <dbReference type="ARBA" id="ARBA00023015"/>
    </source>
</evidence>
<dbReference type="InterPro" id="IPR036638">
    <property type="entry name" value="HLH_DNA-bd_sf"/>
</dbReference>
<comment type="caution">
    <text evidence="7">The sequence shown here is derived from an EMBL/GenBank/DDBJ whole genome shotgun (WGS) entry which is preliminary data.</text>
</comment>
<protein>
    <recommendedName>
        <fullName evidence="6">BHLH domain-containing protein</fullName>
    </recommendedName>
</protein>